<proteinExistence type="predicted"/>
<dbReference type="Proteomes" id="UP001151518">
    <property type="component" value="Unassembled WGS sequence"/>
</dbReference>
<dbReference type="OrthoDB" id="79687at2759"/>
<evidence type="ECO:0000313" key="4">
    <source>
        <dbReference type="Proteomes" id="UP001151518"/>
    </source>
</evidence>
<evidence type="ECO:0000256" key="1">
    <source>
        <dbReference type="SAM" id="MobiDB-lite"/>
    </source>
</evidence>
<name>A0A9W8KWS1_9FUNG</name>
<dbReference type="PANTHER" id="PTHR12984:SF6">
    <property type="entry name" value="SCY1-LIKE PROTEIN 2"/>
    <property type="match status" value="1"/>
</dbReference>
<dbReference type="GO" id="GO:0004672">
    <property type="term" value="F:protein kinase activity"/>
    <property type="evidence" value="ECO:0007669"/>
    <property type="project" value="InterPro"/>
</dbReference>
<dbReference type="Gene3D" id="3.30.200.20">
    <property type="entry name" value="Phosphorylase Kinase, domain 1"/>
    <property type="match status" value="1"/>
</dbReference>
<dbReference type="AlphaFoldDB" id="A0A9W8KWS1"/>
<accession>A0A9W8KWS1</accession>
<dbReference type="InterPro" id="IPR000719">
    <property type="entry name" value="Prot_kinase_dom"/>
</dbReference>
<keyword evidence="3" id="KW-0418">Kinase</keyword>
<protein>
    <submittedName>
        <fullName evidence="3">Protein kinase domain-containing protein ppk32</fullName>
    </submittedName>
</protein>
<dbReference type="SMART" id="SM00220">
    <property type="entry name" value="S_TKc"/>
    <property type="match status" value="1"/>
</dbReference>
<sequence>MDGYISKLRGLASSAVNAMQSKIGRDYEVDLSTLVGHSGLWALYKGTRRGTGLVVTVWVFEKRYFEQGINRQLVSEREQQLIIGRLKAEASQLARLRHPSVLQVVEPMEETRTSLMFVTEQVIASLGDLSDGHGRFIDNEEFVLDDLEIQKGLLQITKALQFLCDAKLVHGNLVPGSVLVNAKGDWKLGGFGFAQHVDGPPMRVGFEHDYQMPEHTQQDLDFLAPEFVLDGLCSPTCDVFSLGCFAAAVYSNGRSPLDCRNDVGAYRREIMRLTSLPSLPDHLTVVVPRLLTRDPAARMSLAEFQASKYFDNILVATLRYLESLVEQPADQKISFMRNLHRILPKYPDRVLKRKVLTLLLDYSSDQELLPFILPNIMFIVDRLSSPEFVSMALARLKPLFSLGDSPQSTIVLLEHLSLLQKKTPADVFRADVMALVYGALVSSVPEVQDKALHAVPSIAETLQASDLREKLLPRVLHVYARASVLSHKVRALICLHGMLKALDKPTIVEKIMPMLKRTKTREPAVVMAMLAMYEELGLKHLDRQAVATEILPVLWEQCVDGRLKMEQFTRFMQVIRRLGERVEEEHRKYLEGRQRVDMAQSDGRVEAISPLQDDVEDSDKTFETLVMGKNSAASNGIVSALLNPLASLEAKASGWEWDAPSAKTNDKRESVEVDFISDDFGDFASFSPLSATAKPVLSAQKNVASRLRTLPRNTAQIGATMQPPLLPPPPTSKPTQPVRSNNSSGLGFGQTNTSSSTKSNNWTSQKHTGGKAADLGDFDPFA</sequence>
<dbReference type="InterPro" id="IPR051177">
    <property type="entry name" value="CIK-Related_Protein"/>
</dbReference>
<gene>
    <name evidence="3" type="primary">ppk32</name>
    <name evidence="3" type="ORF">GGI25_004325</name>
</gene>
<evidence type="ECO:0000259" key="2">
    <source>
        <dbReference type="PROSITE" id="PS50011"/>
    </source>
</evidence>
<dbReference type="InterPro" id="IPR011009">
    <property type="entry name" value="Kinase-like_dom_sf"/>
</dbReference>
<dbReference type="Gene3D" id="1.10.510.10">
    <property type="entry name" value="Transferase(Phosphotransferase) domain 1"/>
    <property type="match status" value="1"/>
</dbReference>
<evidence type="ECO:0000313" key="3">
    <source>
        <dbReference type="EMBL" id="KAJ2674586.1"/>
    </source>
</evidence>
<feature type="compositionally biased region" description="Low complexity" evidence="1">
    <location>
        <begin position="751"/>
        <end position="764"/>
    </location>
</feature>
<reference evidence="3" key="1">
    <citation type="submission" date="2022-07" db="EMBL/GenBank/DDBJ databases">
        <title>Phylogenomic reconstructions and comparative analyses of Kickxellomycotina fungi.</title>
        <authorList>
            <person name="Reynolds N.K."/>
            <person name="Stajich J.E."/>
            <person name="Barry K."/>
            <person name="Grigoriev I.V."/>
            <person name="Crous P."/>
            <person name="Smith M.E."/>
        </authorList>
    </citation>
    <scope>NUCLEOTIDE SEQUENCE</scope>
    <source>
        <strain evidence="3">NRRL 3115</strain>
    </source>
</reference>
<dbReference type="CDD" id="cd14011">
    <property type="entry name" value="PK_SCY1_like"/>
    <property type="match status" value="1"/>
</dbReference>
<dbReference type="GO" id="GO:0005524">
    <property type="term" value="F:ATP binding"/>
    <property type="evidence" value="ECO:0007669"/>
    <property type="project" value="InterPro"/>
</dbReference>
<dbReference type="PROSITE" id="PS50011">
    <property type="entry name" value="PROTEIN_KINASE_DOM"/>
    <property type="match status" value="1"/>
</dbReference>
<organism evidence="3 4">
    <name type="scientific">Coemansia spiralis</name>
    <dbReference type="NCBI Taxonomy" id="417178"/>
    <lineage>
        <taxon>Eukaryota</taxon>
        <taxon>Fungi</taxon>
        <taxon>Fungi incertae sedis</taxon>
        <taxon>Zoopagomycota</taxon>
        <taxon>Kickxellomycotina</taxon>
        <taxon>Kickxellomycetes</taxon>
        <taxon>Kickxellales</taxon>
        <taxon>Kickxellaceae</taxon>
        <taxon>Coemansia</taxon>
    </lineage>
</organism>
<dbReference type="SUPFAM" id="SSF48371">
    <property type="entry name" value="ARM repeat"/>
    <property type="match status" value="1"/>
</dbReference>
<dbReference type="InterPro" id="IPR011989">
    <property type="entry name" value="ARM-like"/>
</dbReference>
<keyword evidence="3" id="KW-0808">Transferase</keyword>
<dbReference type="InterPro" id="IPR016024">
    <property type="entry name" value="ARM-type_fold"/>
</dbReference>
<feature type="region of interest" description="Disordered" evidence="1">
    <location>
        <begin position="718"/>
        <end position="782"/>
    </location>
</feature>
<dbReference type="PANTHER" id="PTHR12984">
    <property type="entry name" value="SCY1-RELATED S/T PROTEIN KINASE-LIKE"/>
    <property type="match status" value="1"/>
</dbReference>
<feature type="domain" description="Protein kinase" evidence="2">
    <location>
        <begin position="29"/>
        <end position="310"/>
    </location>
</feature>
<dbReference type="EMBL" id="JANBTW010000056">
    <property type="protein sequence ID" value="KAJ2674586.1"/>
    <property type="molecule type" value="Genomic_DNA"/>
</dbReference>
<dbReference type="SUPFAM" id="SSF56112">
    <property type="entry name" value="Protein kinase-like (PK-like)"/>
    <property type="match status" value="1"/>
</dbReference>
<comment type="caution">
    <text evidence="3">The sequence shown here is derived from an EMBL/GenBank/DDBJ whole genome shotgun (WGS) entry which is preliminary data.</text>
</comment>
<dbReference type="Gene3D" id="1.25.10.10">
    <property type="entry name" value="Leucine-rich Repeat Variant"/>
    <property type="match status" value="1"/>
</dbReference>
<dbReference type="Pfam" id="PF00069">
    <property type="entry name" value="Pkinase"/>
    <property type="match status" value="1"/>
</dbReference>